<dbReference type="Pfam" id="PF00903">
    <property type="entry name" value="Glyoxalase"/>
    <property type="match status" value="2"/>
</dbReference>
<dbReference type="InterPro" id="IPR052164">
    <property type="entry name" value="Anthracycline_SecMetBiosynth"/>
</dbReference>
<dbReference type="PANTHER" id="PTHR33993:SF14">
    <property type="entry name" value="GB|AAF24581.1"/>
    <property type="match status" value="1"/>
</dbReference>
<name>A0ABY7PZF0_9ACTN</name>
<evidence type="ECO:0000313" key="2">
    <source>
        <dbReference type="EMBL" id="WBP85818.1"/>
    </source>
</evidence>
<reference evidence="3" key="1">
    <citation type="submission" date="2022-12" db="EMBL/GenBank/DDBJ databases">
        <authorList>
            <person name="Mo P."/>
        </authorList>
    </citation>
    <scope>NUCLEOTIDE SEQUENCE [LARGE SCALE GENOMIC DNA]</scope>
    <source>
        <strain evidence="3">HUAS 3-15</strain>
    </source>
</reference>
<dbReference type="InterPro" id="IPR004360">
    <property type="entry name" value="Glyas_Fos-R_dOase_dom"/>
</dbReference>
<dbReference type="RefSeq" id="WP_270142062.1">
    <property type="nucleotide sequence ID" value="NZ_CP115450.1"/>
</dbReference>
<dbReference type="PROSITE" id="PS51819">
    <property type="entry name" value="VOC"/>
    <property type="match status" value="2"/>
</dbReference>
<dbReference type="PANTHER" id="PTHR33993">
    <property type="entry name" value="GLYOXALASE-RELATED"/>
    <property type="match status" value="1"/>
</dbReference>
<proteinExistence type="predicted"/>
<evidence type="ECO:0000259" key="1">
    <source>
        <dbReference type="PROSITE" id="PS51819"/>
    </source>
</evidence>
<dbReference type="Gene3D" id="3.10.180.10">
    <property type="entry name" value="2,3-Dihydroxybiphenyl 1,2-Dioxygenase, domain 1"/>
    <property type="match status" value="2"/>
</dbReference>
<dbReference type="CDD" id="cd07247">
    <property type="entry name" value="SgaA_N_like"/>
    <property type="match status" value="2"/>
</dbReference>
<organism evidence="2 3">
    <name type="scientific">Kitasatospora cathayae</name>
    <dbReference type="NCBI Taxonomy" id="3004092"/>
    <lineage>
        <taxon>Bacteria</taxon>
        <taxon>Bacillati</taxon>
        <taxon>Actinomycetota</taxon>
        <taxon>Actinomycetes</taxon>
        <taxon>Kitasatosporales</taxon>
        <taxon>Streptomycetaceae</taxon>
        <taxon>Kitasatospora</taxon>
    </lineage>
</organism>
<evidence type="ECO:0000313" key="3">
    <source>
        <dbReference type="Proteomes" id="UP001212821"/>
    </source>
</evidence>
<dbReference type="SUPFAM" id="SSF54593">
    <property type="entry name" value="Glyoxalase/Bleomycin resistance protein/Dihydroxybiphenyl dioxygenase"/>
    <property type="match status" value="2"/>
</dbReference>
<keyword evidence="3" id="KW-1185">Reference proteome</keyword>
<feature type="domain" description="VOC" evidence="1">
    <location>
        <begin position="138"/>
        <end position="250"/>
    </location>
</feature>
<accession>A0ABY7PZF0</accession>
<dbReference type="InterPro" id="IPR037523">
    <property type="entry name" value="VOC_core"/>
</dbReference>
<dbReference type="EMBL" id="CP115450">
    <property type="protein sequence ID" value="WBP85818.1"/>
    <property type="molecule type" value="Genomic_DNA"/>
</dbReference>
<dbReference type="InterPro" id="IPR029068">
    <property type="entry name" value="Glyas_Bleomycin-R_OHBP_Dase"/>
</dbReference>
<sequence>MKQTSVTTNAPCWVELGTDDPPAARTFYAELFGWRADSDVRPEDDGYTQMSLGDAPVAAVTPRYAPQQPTAWTVAFAVADAEVTATKIKAAGGKVLKEPADVLDLGRFSVAADPSGAVFILWQARGFKGAGVFNEPGSLGWVELATRDAAGSAVFYPEVFGWSVARSERYTQWGLDGQDFGGMLVMNDSFPPQVPPHWLPYFSVADADNTVSRAVAMGAGVLMPAVSMPGGRRIAVLRDAQGAAFGIYRDAAEAEAEN</sequence>
<dbReference type="Proteomes" id="UP001212821">
    <property type="component" value="Chromosome"/>
</dbReference>
<gene>
    <name evidence="2" type="ORF">O1G21_08145</name>
</gene>
<feature type="domain" description="VOC" evidence="1">
    <location>
        <begin position="10"/>
        <end position="124"/>
    </location>
</feature>
<protein>
    <submittedName>
        <fullName evidence="2">VOC family protein</fullName>
    </submittedName>
</protein>